<dbReference type="AlphaFoldDB" id="A0A9D1J4E9"/>
<name>A0A9D1J4E9_9FIRM</name>
<comment type="caution">
    <text evidence="3">The sequence shown here is derived from an EMBL/GenBank/DDBJ whole genome shotgun (WGS) entry which is preliminary data.</text>
</comment>
<dbReference type="InterPro" id="IPR029479">
    <property type="entry name" value="Nitroreductase"/>
</dbReference>
<reference evidence="3" key="1">
    <citation type="submission" date="2020-10" db="EMBL/GenBank/DDBJ databases">
        <authorList>
            <person name="Gilroy R."/>
        </authorList>
    </citation>
    <scope>NUCLEOTIDE SEQUENCE</scope>
    <source>
        <strain evidence="3">CHK189-12415</strain>
    </source>
</reference>
<dbReference type="InterPro" id="IPR050627">
    <property type="entry name" value="Nitroreductase/BluB"/>
</dbReference>
<organism evidence="3 4">
    <name type="scientific">Candidatus Faecivivens stercoravium</name>
    <dbReference type="NCBI Taxonomy" id="2840803"/>
    <lineage>
        <taxon>Bacteria</taxon>
        <taxon>Bacillati</taxon>
        <taxon>Bacillota</taxon>
        <taxon>Clostridia</taxon>
        <taxon>Eubacteriales</taxon>
        <taxon>Oscillospiraceae</taxon>
        <taxon>Oscillospiraceae incertae sedis</taxon>
        <taxon>Candidatus Faecivivens</taxon>
    </lineage>
</organism>
<dbReference type="Gene3D" id="3.40.109.10">
    <property type="entry name" value="NADH Oxidase"/>
    <property type="match status" value="1"/>
</dbReference>
<sequence length="174" mass="18886">MTNAVLESLKTRRSCRKYESRQITKEELDAVLEAGTWAPTAMGTQNPLIVVVQDPETIAKIERLNGGVMGNPDGHPFYGAPTLLIVFADSSRGTFVEDGSLVMGNLLNAAHAAGLGSCWVHRAREVFDSEEGKAMMKAWGVPESYKGIGNCILGYPVEEAPAKPRKEGYVIYAK</sequence>
<accession>A0A9D1J4E9</accession>
<dbReference type="GO" id="GO:0005829">
    <property type="term" value="C:cytosol"/>
    <property type="evidence" value="ECO:0007669"/>
    <property type="project" value="TreeGrafter"/>
</dbReference>
<dbReference type="PANTHER" id="PTHR23026">
    <property type="entry name" value="NADPH NITROREDUCTASE"/>
    <property type="match status" value="1"/>
</dbReference>
<keyword evidence="1" id="KW-0520">NAD</keyword>
<evidence type="ECO:0000259" key="2">
    <source>
        <dbReference type="Pfam" id="PF00881"/>
    </source>
</evidence>
<dbReference type="EMBL" id="DVHA01000106">
    <property type="protein sequence ID" value="HIR60577.1"/>
    <property type="molecule type" value="Genomic_DNA"/>
</dbReference>
<dbReference type="Pfam" id="PF00881">
    <property type="entry name" value="Nitroreductase"/>
    <property type="match status" value="2"/>
</dbReference>
<dbReference type="Proteomes" id="UP000824241">
    <property type="component" value="Unassembled WGS sequence"/>
</dbReference>
<gene>
    <name evidence="3" type="ORF">IAB37_03270</name>
</gene>
<evidence type="ECO:0000256" key="1">
    <source>
        <dbReference type="ARBA" id="ARBA00023027"/>
    </source>
</evidence>
<dbReference type="GO" id="GO:0046857">
    <property type="term" value="F:oxidoreductase activity, acting on other nitrogenous compounds as donors, with NAD or NADP as acceptor"/>
    <property type="evidence" value="ECO:0007669"/>
    <property type="project" value="TreeGrafter"/>
</dbReference>
<proteinExistence type="predicted"/>
<feature type="domain" description="Nitroreductase" evidence="2">
    <location>
        <begin position="9"/>
        <end position="63"/>
    </location>
</feature>
<evidence type="ECO:0000313" key="4">
    <source>
        <dbReference type="Proteomes" id="UP000824241"/>
    </source>
</evidence>
<reference evidence="3" key="2">
    <citation type="journal article" date="2021" name="PeerJ">
        <title>Extensive microbial diversity within the chicken gut microbiome revealed by metagenomics and culture.</title>
        <authorList>
            <person name="Gilroy R."/>
            <person name="Ravi A."/>
            <person name="Getino M."/>
            <person name="Pursley I."/>
            <person name="Horton D.L."/>
            <person name="Alikhan N.F."/>
            <person name="Baker D."/>
            <person name="Gharbi K."/>
            <person name="Hall N."/>
            <person name="Watson M."/>
            <person name="Adriaenssens E.M."/>
            <person name="Foster-Nyarko E."/>
            <person name="Jarju S."/>
            <person name="Secka A."/>
            <person name="Antonio M."/>
            <person name="Oren A."/>
            <person name="Chaudhuri R.R."/>
            <person name="La Ragione R."/>
            <person name="Hildebrand F."/>
            <person name="Pallen M.J."/>
        </authorList>
    </citation>
    <scope>NUCLEOTIDE SEQUENCE</scope>
    <source>
        <strain evidence="3">CHK189-12415</strain>
    </source>
</reference>
<protein>
    <submittedName>
        <fullName evidence="3">Nitroreductase</fullName>
    </submittedName>
</protein>
<dbReference type="GO" id="GO:0046256">
    <property type="term" value="P:2,4,6-trinitrotoluene catabolic process"/>
    <property type="evidence" value="ECO:0007669"/>
    <property type="project" value="TreeGrafter"/>
</dbReference>
<dbReference type="InterPro" id="IPR000415">
    <property type="entry name" value="Nitroreductase-like"/>
</dbReference>
<dbReference type="CDD" id="cd02136">
    <property type="entry name" value="PnbA_NfnB-like"/>
    <property type="match status" value="1"/>
</dbReference>
<dbReference type="SUPFAM" id="SSF55469">
    <property type="entry name" value="FMN-dependent nitroreductase-like"/>
    <property type="match status" value="1"/>
</dbReference>
<evidence type="ECO:0000313" key="3">
    <source>
        <dbReference type="EMBL" id="HIR60577.1"/>
    </source>
</evidence>
<feature type="domain" description="Nitroreductase" evidence="2">
    <location>
        <begin position="77"/>
        <end position="155"/>
    </location>
</feature>
<dbReference type="PANTHER" id="PTHR23026:SF125">
    <property type="entry name" value="OXYGEN-INSENSITIVE NAD(P)H NITROREDUCTASE"/>
    <property type="match status" value="1"/>
</dbReference>